<comment type="similarity">
    <text evidence="2">Belongs to the MreD family.</text>
</comment>
<keyword evidence="4 8" id="KW-0812">Transmembrane</keyword>
<name>A0ABV0ED58_9BURK</name>
<dbReference type="PANTHER" id="PTHR37484:SF1">
    <property type="entry name" value="ROD SHAPE-DETERMINING PROTEIN MRED"/>
    <property type="match status" value="1"/>
</dbReference>
<keyword evidence="7 8" id="KW-0472">Membrane</keyword>
<feature type="transmembrane region" description="Helical" evidence="8">
    <location>
        <begin position="139"/>
        <end position="160"/>
    </location>
</feature>
<keyword evidence="5" id="KW-0133">Cell shape</keyword>
<organism evidence="9 10">
    <name type="scientific">Thiobacter aerophilum</name>
    <dbReference type="NCBI Taxonomy" id="3121275"/>
    <lineage>
        <taxon>Bacteria</taxon>
        <taxon>Pseudomonadati</taxon>
        <taxon>Pseudomonadota</taxon>
        <taxon>Betaproteobacteria</taxon>
        <taxon>Burkholderiales</taxon>
        <taxon>Thiobacteraceae</taxon>
        <taxon>Thiobacter</taxon>
    </lineage>
</organism>
<dbReference type="Pfam" id="PF04093">
    <property type="entry name" value="MreD"/>
    <property type="match status" value="1"/>
</dbReference>
<comment type="subcellular location">
    <subcellularLocation>
        <location evidence="1">Cell membrane</location>
        <topology evidence="1">Multi-pass membrane protein</topology>
    </subcellularLocation>
</comment>
<protein>
    <submittedName>
        <fullName evidence="9">Rod shape-determining protein MreD</fullName>
    </submittedName>
</protein>
<feature type="transmembrane region" description="Helical" evidence="8">
    <location>
        <begin position="16"/>
        <end position="33"/>
    </location>
</feature>
<feature type="transmembrane region" description="Helical" evidence="8">
    <location>
        <begin position="113"/>
        <end position="133"/>
    </location>
</feature>
<keyword evidence="3" id="KW-1003">Cell membrane</keyword>
<gene>
    <name evidence="9" type="primary">mreD</name>
    <name evidence="9" type="ORF">V6E02_05180</name>
</gene>
<evidence type="ECO:0000256" key="5">
    <source>
        <dbReference type="ARBA" id="ARBA00022960"/>
    </source>
</evidence>
<evidence type="ECO:0000313" key="10">
    <source>
        <dbReference type="Proteomes" id="UP001482231"/>
    </source>
</evidence>
<dbReference type="EMBL" id="JBAJEX010000003">
    <property type="protein sequence ID" value="MEO1766598.1"/>
    <property type="molecule type" value="Genomic_DNA"/>
</dbReference>
<keyword evidence="6 8" id="KW-1133">Transmembrane helix</keyword>
<dbReference type="InterPro" id="IPR007227">
    <property type="entry name" value="Cell_shape_determining_MreD"/>
</dbReference>
<proteinExistence type="inferred from homology"/>
<accession>A0ABV0ED58</accession>
<dbReference type="NCBIfam" id="TIGR03426">
    <property type="entry name" value="shape_MreD"/>
    <property type="match status" value="1"/>
</dbReference>
<comment type="caution">
    <text evidence="9">The sequence shown here is derived from an EMBL/GenBank/DDBJ whole genome shotgun (WGS) entry which is preliminary data.</text>
</comment>
<evidence type="ECO:0000256" key="8">
    <source>
        <dbReference type="SAM" id="Phobius"/>
    </source>
</evidence>
<evidence type="ECO:0000256" key="4">
    <source>
        <dbReference type="ARBA" id="ARBA00022692"/>
    </source>
</evidence>
<reference evidence="9 10" key="1">
    <citation type="submission" date="2024-02" db="EMBL/GenBank/DDBJ databases">
        <title>New thermophilic sulfur-oxidizing bacteria from a hot springs of the Uzon caldera (Kamchatka, Russia).</title>
        <authorList>
            <person name="Dukat A.M."/>
            <person name="Elcheninov A.G."/>
            <person name="Frolov E.N."/>
        </authorList>
    </citation>
    <scope>NUCLEOTIDE SEQUENCE [LARGE SCALE GENOMIC DNA]</scope>
    <source>
        <strain evidence="9 10">AK1</strain>
    </source>
</reference>
<feature type="transmembrane region" description="Helical" evidence="8">
    <location>
        <begin position="68"/>
        <end position="92"/>
    </location>
</feature>
<evidence type="ECO:0000256" key="7">
    <source>
        <dbReference type="ARBA" id="ARBA00023136"/>
    </source>
</evidence>
<dbReference type="InterPro" id="IPR026034">
    <property type="entry name" value="MreD_proteobac"/>
</dbReference>
<evidence type="ECO:0000313" key="9">
    <source>
        <dbReference type="EMBL" id="MEO1766598.1"/>
    </source>
</evidence>
<dbReference type="Proteomes" id="UP001482231">
    <property type="component" value="Unassembled WGS sequence"/>
</dbReference>
<evidence type="ECO:0000256" key="2">
    <source>
        <dbReference type="ARBA" id="ARBA00007776"/>
    </source>
</evidence>
<keyword evidence="10" id="KW-1185">Reference proteome</keyword>
<evidence type="ECO:0000256" key="6">
    <source>
        <dbReference type="ARBA" id="ARBA00022989"/>
    </source>
</evidence>
<evidence type="ECO:0000256" key="3">
    <source>
        <dbReference type="ARBA" id="ARBA00022475"/>
    </source>
</evidence>
<dbReference type="RefSeq" id="WP_347307708.1">
    <property type="nucleotide sequence ID" value="NZ_JBAJEX010000003.1"/>
</dbReference>
<evidence type="ECO:0000256" key="1">
    <source>
        <dbReference type="ARBA" id="ARBA00004651"/>
    </source>
</evidence>
<sequence>MASANPPRSVLARPPRTRFIVLTLTLSLMANLLPWNGIAVLLWPDLVALVLLYWMIHYPRRVGLASAWFLGLVMDIADGVLFGQHALGYVLIGYAAWLTHRRLQTFNPWQQALYVLGFMLLLKLTMLLIRLAFGAAFPGWLYFAGSLTAAVLWPLLTLVLQLPQRRPPAAAPPYGTASR</sequence>
<dbReference type="PIRSF" id="PIRSF018472">
    <property type="entry name" value="MreD_proteobac"/>
    <property type="match status" value="1"/>
</dbReference>
<dbReference type="PANTHER" id="PTHR37484">
    <property type="entry name" value="ROD SHAPE-DETERMINING PROTEIN MRED"/>
    <property type="match status" value="1"/>
</dbReference>